<dbReference type="AlphaFoldDB" id="A0A6A4WJ18"/>
<comment type="caution">
    <text evidence="1">The sequence shown here is derived from an EMBL/GenBank/DDBJ whole genome shotgun (WGS) entry which is preliminary data.</text>
</comment>
<dbReference type="Proteomes" id="UP000440578">
    <property type="component" value="Unassembled WGS sequence"/>
</dbReference>
<proteinExistence type="predicted"/>
<evidence type="ECO:0000313" key="2">
    <source>
        <dbReference type="Proteomes" id="UP000440578"/>
    </source>
</evidence>
<dbReference type="GO" id="GO:0008017">
    <property type="term" value="F:microtubule binding"/>
    <property type="evidence" value="ECO:0007669"/>
    <property type="project" value="TreeGrafter"/>
</dbReference>
<dbReference type="PANTHER" id="PTHR18947:SF28">
    <property type="entry name" value="GIRDIN, ISOFORM A"/>
    <property type="match status" value="1"/>
</dbReference>
<organism evidence="1 2">
    <name type="scientific">Amphibalanus amphitrite</name>
    <name type="common">Striped barnacle</name>
    <name type="synonym">Balanus amphitrite</name>
    <dbReference type="NCBI Taxonomy" id="1232801"/>
    <lineage>
        <taxon>Eukaryota</taxon>
        <taxon>Metazoa</taxon>
        <taxon>Ecdysozoa</taxon>
        <taxon>Arthropoda</taxon>
        <taxon>Crustacea</taxon>
        <taxon>Multicrustacea</taxon>
        <taxon>Cirripedia</taxon>
        <taxon>Thoracica</taxon>
        <taxon>Thoracicalcarea</taxon>
        <taxon>Balanomorpha</taxon>
        <taxon>Balanoidea</taxon>
        <taxon>Balanidae</taxon>
        <taxon>Amphibalaninae</taxon>
        <taxon>Amphibalanus</taxon>
    </lineage>
</organism>
<dbReference type="GO" id="GO:0051959">
    <property type="term" value="F:dynein light intermediate chain binding"/>
    <property type="evidence" value="ECO:0007669"/>
    <property type="project" value="TreeGrafter"/>
</dbReference>
<dbReference type="GO" id="GO:0031122">
    <property type="term" value="P:cytoplasmic microtubule organization"/>
    <property type="evidence" value="ECO:0007669"/>
    <property type="project" value="TreeGrafter"/>
</dbReference>
<dbReference type="GO" id="GO:0005813">
    <property type="term" value="C:centrosome"/>
    <property type="evidence" value="ECO:0007669"/>
    <property type="project" value="TreeGrafter"/>
</dbReference>
<dbReference type="Gene3D" id="1.10.418.10">
    <property type="entry name" value="Calponin-like domain"/>
    <property type="match status" value="1"/>
</dbReference>
<dbReference type="InterPro" id="IPR036872">
    <property type="entry name" value="CH_dom_sf"/>
</dbReference>
<dbReference type="GO" id="GO:0005737">
    <property type="term" value="C:cytoplasm"/>
    <property type="evidence" value="ECO:0007669"/>
    <property type="project" value="TreeGrafter"/>
</dbReference>
<gene>
    <name evidence="1" type="primary">Ccdc88a_0</name>
    <name evidence="1" type="ORF">FJT64_021240</name>
</gene>
<keyword evidence="2" id="KW-1185">Reference proteome</keyword>
<accession>A0A6A4WJ18</accession>
<dbReference type="EMBL" id="VIIS01000572">
    <property type="protein sequence ID" value="KAF0307426.1"/>
    <property type="molecule type" value="Genomic_DNA"/>
</dbReference>
<sequence length="125" mass="14132">MATKNAAEEFMEGPLALWIRTFQDEGYPEVTYGALVDGLFLQDVMLQIYPDVPHREMTRSPGDASARIRNLSTVLKNIKHFYEGGVRAELRPHATDARRVRGRVPPWWATDPAITAIRRSSAAHE</sequence>
<reference evidence="1 2" key="1">
    <citation type="submission" date="2019-07" db="EMBL/GenBank/DDBJ databases">
        <title>Draft genome assembly of a fouling barnacle, Amphibalanus amphitrite (Darwin, 1854): The first reference genome for Thecostraca.</title>
        <authorList>
            <person name="Kim W."/>
        </authorList>
    </citation>
    <scope>NUCLEOTIDE SEQUENCE [LARGE SCALE GENOMIC DNA]</scope>
    <source>
        <strain evidence="1">SNU_AA5</strain>
        <tissue evidence="1">Soma without cirri and trophi</tissue>
    </source>
</reference>
<dbReference type="PANTHER" id="PTHR18947">
    <property type="entry name" value="HOOK PROTEINS"/>
    <property type="match status" value="1"/>
</dbReference>
<protein>
    <submittedName>
        <fullName evidence="1">Girdin</fullName>
    </submittedName>
</protein>
<evidence type="ECO:0000313" key="1">
    <source>
        <dbReference type="EMBL" id="KAF0307426.1"/>
    </source>
</evidence>
<name>A0A6A4WJ18_AMPAM</name>
<dbReference type="SUPFAM" id="SSF116907">
    <property type="entry name" value="Hook domain"/>
    <property type="match status" value="1"/>
</dbReference>
<dbReference type="OrthoDB" id="10254988at2759"/>
<dbReference type="GO" id="GO:0030705">
    <property type="term" value="P:cytoskeleton-dependent intracellular transport"/>
    <property type="evidence" value="ECO:0007669"/>
    <property type="project" value="TreeGrafter"/>
</dbReference>